<proteinExistence type="predicted"/>
<feature type="transmembrane region" description="Helical" evidence="1">
    <location>
        <begin position="276"/>
        <end position="298"/>
    </location>
</feature>
<feature type="transmembrane region" description="Helical" evidence="1">
    <location>
        <begin position="88"/>
        <end position="116"/>
    </location>
</feature>
<comment type="caution">
    <text evidence="2">The sequence shown here is derived from an EMBL/GenBank/DDBJ whole genome shotgun (WGS) entry which is preliminary data.</text>
</comment>
<dbReference type="Proteomes" id="UP000623467">
    <property type="component" value="Unassembled WGS sequence"/>
</dbReference>
<feature type="transmembrane region" description="Helical" evidence="1">
    <location>
        <begin position="136"/>
        <end position="158"/>
    </location>
</feature>
<organism evidence="2 3">
    <name type="scientific">Mycena sanguinolenta</name>
    <dbReference type="NCBI Taxonomy" id="230812"/>
    <lineage>
        <taxon>Eukaryota</taxon>
        <taxon>Fungi</taxon>
        <taxon>Dikarya</taxon>
        <taxon>Basidiomycota</taxon>
        <taxon>Agaricomycotina</taxon>
        <taxon>Agaricomycetes</taxon>
        <taxon>Agaricomycetidae</taxon>
        <taxon>Agaricales</taxon>
        <taxon>Marasmiineae</taxon>
        <taxon>Mycenaceae</taxon>
        <taxon>Mycena</taxon>
    </lineage>
</organism>
<dbReference type="AlphaFoldDB" id="A0A8H6XGK3"/>
<evidence type="ECO:0000313" key="3">
    <source>
        <dbReference type="Proteomes" id="UP000623467"/>
    </source>
</evidence>
<keyword evidence="3" id="KW-1185">Reference proteome</keyword>
<keyword evidence="1" id="KW-1133">Transmembrane helix</keyword>
<evidence type="ECO:0000256" key="1">
    <source>
        <dbReference type="SAM" id="Phobius"/>
    </source>
</evidence>
<keyword evidence="1" id="KW-0472">Membrane</keyword>
<feature type="transmembrane region" description="Helical" evidence="1">
    <location>
        <begin position="55"/>
        <end position="76"/>
    </location>
</feature>
<accession>A0A8H6XGK3</accession>
<protein>
    <submittedName>
        <fullName evidence="2">Uncharacterized protein</fullName>
    </submittedName>
</protein>
<reference evidence="2" key="1">
    <citation type="submission" date="2020-05" db="EMBL/GenBank/DDBJ databases">
        <title>Mycena genomes resolve the evolution of fungal bioluminescence.</title>
        <authorList>
            <person name="Tsai I.J."/>
        </authorList>
    </citation>
    <scope>NUCLEOTIDE SEQUENCE</scope>
    <source>
        <strain evidence="2">160909Yilan</strain>
    </source>
</reference>
<keyword evidence="1" id="KW-0812">Transmembrane</keyword>
<evidence type="ECO:0000313" key="2">
    <source>
        <dbReference type="EMBL" id="KAF7340763.1"/>
    </source>
</evidence>
<sequence length="316" mass="34437">MSCHLRTLPRTADLFPLPSCLFSPATQETYAMNYTVDSVLFDSAWGDLTAVFSKAGISVLLFGIYVNLFLLSIYTLTRRRGTLGKKFLITASCTMAVLGMTQTVVAVAQAVLTTHFVQEFVHQEESSDLDPKSVDILADIGHLLLAINVAVVDLFFMYRCYVVWGCQRKILIPPALLMLATLAAAIEVSLSHNIPGVVIPCGLAAATNTVLTALTAGRILWISRQSAHVGLSRTYQIQSRYSRAIRIILESGAIYCAAVIFLLIAASQGNFEVFDIGYAIGQQAVNIIPTFTLVYVGLQDTRDNPPTASSRKYSTV</sequence>
<feature type="transmembrane region" description="Helical" evidence="1">
    <location>
        <begin position="170"/>
        <end position="191"/>
    </location>
</feature>
<feature type="transmembrane region" description="Helical" evidence="1">
    <location>
        <begin position="197"/>
        <end position="223"/>
    </location>
</feature>
<dbReference type="EMBL" id="JACAZH010000029">
    <property type="protein sequence ID" value="KAF7340763.1"/>
    <property type="molecule type" value="Genomic_DNA"/>
</dbReference>
<feature type="transmembrane region" description="Helical" evidence="1">
    <location>
        <begin position="244"/>
        <end position="264"/>
    </location>
</feature>
<gene>
    <name evidence="2" type="ORF">MSAN_02104900</name>
</gene>
<dbReference type="OrthoDB" id="3019750at2759"/>
<name>A0A8H6XGK3_9AGAR</name>